<dbReference type="SUPFAM" id="SSF52540">
    <property type="entry name" value="P-loop containing nucleoside triphosphate hydrolases"/>
    <property type="match status" value="4"/>
</dbReference>
<dbReference type="GO" id="GO:0051539">
    <property type="term" value="F:4 iron, 4 sulfur cluster binding"/>
    <property type="evidence" value="ECO:0007669"/>
    <property type="project" value="UniProtKB-KW"/>
</dbReference>
<dbReference type="Gene3D" id="3.40.50.12280">
    <property type="match status" value="1"/>
</dbReference>
<keyword evidence="2" id="KW-0547">Nucleotide-binding</keyword>
<keyword evidence="5" id="KW-0067">ATP-binding</keyword>
<dbReference type="Pfam" id="PF00271">
    <property type="entry name" value="Helicase_C"/>
    <property type="match status" value="1"/>
</dbReference>
<dbReference type="OrthoDB" id="5575at2759"/>
<dbReference type="InterPro" id="IPR006137">
    <property type="entry name" value="NADH_UbQ_OxRdtase-like_20kDa"/>
</dbReference>
<dbReference type="GO" id="GO:0048038">
    <property type="term" value="F:quinone binding"/>
    <property type="evidence" value="ECO:0007669"/>
    <property type="project" value="InterPro"/>
</dbReference>
<proteinExistence type="inferred from homology"/>
<keyword evidence="7" id="KW-0411">Iron-sulfur</keyword>
<dbReference type="FunFam" id="1.10.10.10:FF:000012">
    <property type="entry name" value="U5 small nuclear ribonucleoprotein helicase"/>
    <property type="match status" value="1"/>
</dbReference>
<dbReference type="SUPFAM" id="SSF158702">
    <property type="entry name" value="Sec63 N-terminal domain-like"/>
    <property type="match status" value="2"/>
</dbReference>
<dbReference type="Pfam" id="PF00270">
    <property type="entry name" value="DEAD"/>
    <property type="match status" value="2"/>
</dbReference>
<dbReference type="SMART" id="SM00973">
    <property type="entry name" value="Sec63"/>
    <property type="match status" value="2"/>
</dbReference>
<dbReference type="InterPro" id="IPR001650">
    <property type="entry name" value="Helicase_C-like"/>
</dbReference>
<reference evidence="10 11" key="1">
    <citation type="submission" date="2016-10" db="EMBL/GenBank/DDBJ databases">
        <title>The genome of Paramicrosporidium saccamoebae is the missing link in understanding Cryptomycota and Microsporidia evolution.</title>
        <authorList>
            <person name="Quandt C.A."/>
            <person name="Beaudet D."/>
            <person name="Corsaro D."/>
            <person name="Michel R."/>
            <person name="Corradi N."/>
            <person name="James T."/>
        </authorList>
    </citation>
    <scope>NUCLEOTIDE SEQUENCE [LARGE SCALE GENOMIC DNA]</scope>
    <source>
        <strain evidence="10 11">KSL3</strain>
    </source>
</reference>
<dbReference type="Pfam" id="PF01058">
    <property type="entry name" value="Oxidored_q6"/>
    <property type="match status" value="1"/>
</dbReference>
<keyword evidence="11" id="KW-1185">Reference proteome</keyword>
<dbReference type="GO" id="GO:0046872">
    <property type="term" value="F:metal ion binding"/>
    <property type="evidence" value="ECO:0007669"/>
    <property type="project" value="UniProtKB-KW"/>
</dbReference>
<comment type="caution">
    <text evidence="10">The sequence shown here is derived from an EMBL/GenBank/DDBJ whole genome shotgun (WGS) entry which is preliminary data.</text>
</comment>
<feature type="domain" description="Helicase C-terminal" evidence="9">
    <location>
        <begin position="507"/>
        <end position="726"/>
    </location>
</feature>
<dbReference type="SUPFAM" id="SSF46785">
    <property type="entry name" value="Winged helix' DNA-binding domain"/>
    <property type="match status" value="1"/>
</dbReference>
<dbReference type="Gene3D" id="1.10.10.10">
    <property type="entry name" value="Winged helix-like DNA-binding domain superfamily/Winged helix DNA-binding domain"/>
    <property type="match status" value="2"/>
</dbReference>
<keyword evidence="4" id="KW-0347">Helicase</keyword>
<dbReference type="FunFam" id="1.10.3380.10:FF:000001">
    <property type="entry name" value="U5 small nuclear ribonucleoprotein helicase"/>
    <property type="match status" value="1"/>
</dbReference>
<dbReference type="InterPro" id="IPR014001">
    <property type="entry name" value="Helicase_ATP-bd"/>
</dbReference>
<dbReference type="GO" id="GO:0005634">
    <property type="term" value="C:nucleus"/>
    <property type="evidence" value="ECO:0007669"/>
    <property type="project" value="TreeGrafter"/>
</dbReference>
<dbReference type="PANTHER" id="PTHR47961:SF4">
    <property type="entry name" value="ACTIVATING SIGNAL COINTEGRATOR 1 COMPLEX SUBUNIT 3"/>
    <property type="match status" value="1"/>
</dbReference>
<evidence type="ECO:0008006" key="12">
    <source>
        <dbReference type="Google" id="ProtNLM"/>
    </source>
</evidence>
<evidence type="ECO:0000256" key="5">
    <source>
        <dbReference type="ARBA" id="ARBA00022840"/>
    </source>
</evidence>
<gene>
    <name evidence="10" type="ORF">PSACC_02423</name>
</gene>
<dbReference type="FunFam" id="1.10.150.20:FF:000004">
    <property type="entry name" value="U5 small nuclear ribonucleoprotein helicase"/>
    <property type="match status" value="1"/>
</dbReference>
<keyword evidence="6 7" id="KW-0520">NAD</keyword>
<dbReference type="PROSITE" id="PS51194">
    <property type="entry name" value="HELICASE_CTER"/>
    <property type="match status" value="1"/>
</dbReference>
<dbReference type="Pfam" id="PF23445">
    <property type="entry name" value="WHD_SNRNP200"/>
    <property type="match status" value="2"/>
</dbReference>
<evidence type="ECO:0000313" key="10">
    <source>
        <dbReference type="EMBL" id="PJF17760.1"/>
    </source>
</evidence>
<dbReference type="InterPro" id="IPR027417">
    <property type="entry name" value="P-loop_NTPase"/>
</dbReference>
<dbReference type="InterPro" id="IPR006138">
    <property type="entry name" value="NADH_UQ_OxRdtase_20Kd_su"/>
</dbReference>
<dbReference type="SMART" id="SM00487">
    <property type="entry name" value="DEXDc"/>
    <property type="match status" value="1"/>
</dbReference>
<dbReference type="InterPro" id="IPR050474">
    <property type="entry name" value="Hel308_SKI2-like"/>
</dbReference>
<dbReference type="GO" id="GO:0000712">
    <property type="term" value="P:resolution of meiotic recombination intermediates"/>
    <property type="evidence" value="ECO:0007669"/>
    <property type="project" value="TreeGrafter"/>
</dbReference>
<name>A0A2H9TJF0_9FUNG</name>
<evidence type="ECO:0000256" key="7">
    <source>
        <dbReference type="RuleBase" id="RU004464"/>
    </source>
</evidence>
<dbReference type="Pfam" id="PF02889">
    <property type="entry name" value="Sec63"/>
    <property type="match status" value="2"/>
</dbReference>
<evidence type="ECO:0000256" key="4">
    <source>
        <dbReference type="ARBA" id="ARBA00022806"/>
    </source>
</evidence>
<dbReference type="SMART" id="SM00490">
    <property type="entry name" value="HELICc"/>
    <property type="match status" value="1"/>
</dbReference>
<evidence type="ECO:0000313" key="11">
    <source>
        <dbReference type="Proteomes" id="UP000240830"/>
    </source>
</evidence>
<dbReference type="CDD" id="cd18795">
    <property type="entry name" value="SF2_C_Ski2"/>
    <property type="match status" value="1"/>
</dbReference>
<keyword evidence="7" id="KW-0408">Iron</keyword>
<dbReference type="GO" id="GO:0008137">
    <property type="term" value="F:NADH dehydrogenase (ubiquinone) activity"/>
    <property type="evidence" value="ECO:0007669"/>
    <property type="project" value="InterPro"/>
</dbReference>
<dbReference type="HAMAP" id="MF_01356">
    <property type="entry name" value="NDH1_NuoB"/>
    <property type="match status" value="1"/>
</dbReference>
<dbReference type="STRING" id="1246581.A0A2H9TJF0"/>
<dbReference type="InterPro" id="IPR011545">
    <property type="entry name" value="DEAD/DEAH_box_helicase_dom"/>
</dbReference>
<dbReference type="InterPro" id="IPR035892">
    <property type="entry name" value="C2_domain_sf"/>
</dbReference>
<dbReference type="FunFam" id="1.10.10.10:FF:000024">
    <property type="entry name" value="U5 small nuclear ribonucleoprotein helicase"/>
    <property type="match status" value="1"/>
</dbReference>
<evidence type="ECO:0000256" key="3">
    <source>
        <dbReference type="ARBA" id="ARBA00022801"/>
    </source>
</evidence>
<dbReference type="Gene3D" id="1.10.150.20">
    <property type="entry name" value="5' to 3' exonuclease, C-terminal subdomain"/>
    <property type="match status" value="1"/>
</dbReference>
<dbReference type="Gene3D" id="2.60.40.150">
    <property type="entry name" value="C2 domain"/>
    <property type="match status" value="2"/>
</dbReference>
<dbReference type="Gene3D" id="1.10.3380.10">
    <property type="entry name" value="Sec63 N-terminal domain-like domain"/>
    <property type="match status" value="2"/>
</dbReference>
<organism evidence="10 11">
    <name type="scientific">Paramicrosporidium saccamoebae</name>
    <dbReference type="NCBI Taxonomy" id="1246581"/>
    <lineage>
        <taxon>Eukaryota</taxon>
        <taxon>Fungi</taxon>
        <taxon>Fungi incertae sedis</taxon>
        <taxon>Cryptomycota</taxon>
        <taxon>Cryptomycota incertae sedis</taxon>
        <taxon>Paramicrosporidium</taxon>
    </lineage>
</organism>
<protein>
    <recommendedName>
        <fullName evidence="12">Sec63-domain-containing protein</fullName>
    </recommendedName>
</protein>
<dbReference type="GO" id="GO:0003678">
    <property type="term" value="F:DNA helicase activity"/>
    <property type="evidence" value="ECO:0007669"/>
    <property type="project" value="TreeGrafter"/>
</dbReference>
<dbReference type="PANTHER" id="PTHR47961">
    <property type="entry name" value="DNA POLYMERASE THETA, PUTATIVE (AFU_ORTHOLOGUE AFUA_1G05260)-RELATED"/>
    <property type="match status" value="1"/>
</dbReference>
<dbReference type="Gene3D" id="3.40.50.300">
    <property type="entry name" value="P-loop containing nucleotide triphosphate hydrolases"/>
    <property type="match status" value="4"/>
</dbReference>
<dbReference type="InterPro" id="IPR036388">
    <property type="entry name" value="WH-like_DNA-bd_sf"/>
</dbReference>
<dbReference type="FunFam" id="3.40.50.300:FF:000062">
    <property type="entry name" value="U5 small nuclear ribonucleoprotein helicase"/>
    <property type="match status" value="1"/>
</dbReference>
<dbReference type="SUPFAM" id="SSF56770">
    <property type="entry name" value="HydA/Nqo6-like"/>
    <property type="match status" value="1"/>
</dbReference>
<dbReference type="SUPFAM" id="SSF81296">
    <property type="entry name" value="E set domains"/>
    <property type="match status" value="2"/>
</dbReference>
<dbReference type="PROSITE" id="PS51192">
    <property type="entry name" value="HELICASE_ATP_BIND_1"/>
    <property type="match status" value="1"/>
</dbReference>
<evidence type="ECO:0000256" key="6">
    <source>
        <dbReference type="ARBA" id="ARBA00023027"/>
    </source>
</evidence>
<sequence length="2116" mass="235427">MRTFDTPRLTAQMSSVRKEPAGQVESLWGRIKMSEMGSRISHDRPVIGALPAKKERSLLTATAELAGMHYRPRTKETTAAWEYLLSFVGGKVGEQRDVLAAAAEECLRILKEEGRDLDKKEAVEGVLGGMDSDAFAQITNLAKRITDYAPETTSTAHDDDDGGVAVVFEEEDEGQYAAGDEEEDEAEIQASIPVIRMDSGYMQPQEEGDFQVEPADMASTEEALQTVDLDSLAFTQEKSKKISKPGYEEIHIPAPSPRPLEAGEKLVPIATLPEWAQLAFAGVEKLNRVQSRLKTTALDTDDNLLLCAPTGAGKTNVALLSMLHEIGKHCDSDGKMTAPARDSFKIVYIAPMKALVQEMVSNFGKKLAPFGLTVAELTGDQQLTKAQIASTQVIVTTPEKWDIITRKNNDTSYTRLVRLVIIDEIHLLHDDRGPVLEAIVARTLRQSEETQQWTRLVGLSATLPNYMDVGRFLRVDVKKNIFYFDSSFRPCPLEQQFVGITEKRPLQRNQMMNEIAYEKVMERAGVSQVLIFVHSRKDTAKTAKAIRDMAIQKGTVAALLKESASNRQALAAAAEETKNPDLQDLFPYGFAMHHAGMTREDRNSVESMFAAGQIQVLVSTATLAWGVNLPAHTVIIKGTQVYNPEKGRWCELSAQDVLQMLGRAGRPQYDTHGEGIIITTHGEVQFYLSLLNQQLPIESQLITKLVDHLNAEIVLGSIRTRDEAVQWLGYTYLFVRMQRDPLLYGVAPEGLLKRRIELIHTAATILEEANLVRYDRRSGILRGTEQGRISSHYYIGHASMSTFNQHLRPTATEPDICRIFSLSQEFRLIPVRQEERLELTRLAERVPLPIRENPEEASAKINILLQTYISRLSLDGFSLAADMVYVTQSAGRILRAIFELCLRRGWARTAARSLELCKMVEQRMWRSMTPLRQLSDLPADVLRKLERKDFPWERLFDLNAQELGELIRTPPAGKMLHQALRRFPRVTLEAQAVPLTRDLLRIDATITPTFEWTSASTAVWILVEDVDGETILFSDSLVLKASNKNSAVTLSMHVPIQDPLPPAYFVTVISDRWLGCETRLPVVLGPMVLPEKKSPPCEVEGTLLSPAVAFAMHPQLQSLYRDDFDEIQSMVFPALFRSDENVLVGCKAASIPGGSALVCAEFALWRALIQDASAKCVVITKSEVVSKIVSHWQTIFEPTFVSELTGDTATDLKLLERGGIILSDPLKWDQISRRWKSRKNVQNVSLFIVDGLHWLSSDPILEVVISRMRLLSSQLEKNVRIVALSAPMWNVREICGWLGVSSNTCYNYEPTVGSATIQLQGFNFGHYPSLLLAMTRPAFRAGRDSGKALVFVNDAKQARATAADLAALVVASKESAAAVLDNELLGDELLDGVMRDRVGFLDQSLGRERIQKVVELFNHGQIDFLVAPRQMVWDVELKSNLVVVMGTQQYCGRERRYVDYSMAELLALIATAHPTSGTALIMCHSSKRSALTLLLEEPLPLESAMDTTFTDQLNAEISVRSIGSKQDAVDYLTWTLFYRRLARNPNYYGLTAVGQVALSEYLSELVESSIAELVEAKCIEETEDELTSLNLGLIAAYYGVRCVTIEMLALSLTAGTKTRGILECIAAAAEFDELPLRQGEYALLERLQERLPIKLGDNFHDPHVKANLLLQAHFSRIPLPHALDMDRQSVVGKTLPLIQAAVDVLSSYGFLVPALAAMEFSQMVVQAVWNTDPPLRQILDGPVLQTVVESGITSVYDLDASMLAGMSTAMQQSVVLAANRYPSLEAEYGLDSTTVTIGQDLSLRVAITRQSAPGPVISPHYPLRKEEAWWLLVGVPSTRSILGIKRFVPGDTANVHLEFAAPEVVGQHSLKMYLVCDAYAGADQEFDLSIIVESEQDRQVDKFRSTNLTVMPTGLVRFMRPQSALVSSTLVKPAAIAFRKYNAAPVVPLRPPLPSHLTPQNRLEYITTTLDQIINYVRTGSLWPMTFGLACCAVEMMHMAVSRYDQDRFGVLFRASPRQSDVMIVAGTLTNKMAAPLRKVYDQMPEPRWVISMGSCANGGGYYHYSYSVVRGCDRIVPVDVYVPGCPPTAEALLYGVLQLQKKIKRSRPVTMWFRR</sequence>
<dbReference type="FunFam" id="3.40.50.12280:FF:000001">
    <property type="entry name" value="NADH-quinone oxidoreductase subunit B 2"/>
    <property type="match status" value="1"/>
</dbReference>
<evidence type="ECO:0000259" key="9">
    <source>
        <dbReference type="PROSITE" id="PS51194"/>
    </source>
</evidence>
<keyword evidence="7" id="KW-0004">4Fe-4S</keyword>
<keyword evidence="7" id="KW-0479">Metal-binding</keyword>
<dbReference type="InterPro" id="IPR004179">
    <property type="entry name" value="Sec63-dom"/>
</dbReference>
<dbReference type="FunFam" id="1.10.3380.10:FF:000002">
    <property type="entry name" value="Activating signal cointegrator 1 complex subunit 3"/>
    <property type="match status" value="1"/>
</dbReference>
<dbReference type="EMBL" id="MTSL01000159">
    <property type="protein sequence ID" value="PJF17760.1"/>
    <property type="molecule type" value="Genomic_DNA"/>
</dbReference>
<dbReference type="PROSITE" id="PS01150">
    <property type="entry name" value="COMPLEX1_20K"/>
    <property type="match status" value="1"/>
</dbReference>
<dbReference type="NCBIfam" id="NF005012">
    <property type="entry name" value="PRK06411.1"/>
    <property type="match status" value="1"/>
</dbReference>
<dbReference type="GO" id="GO:0005524">
    <property type="term" value="F:ATP binding"/>
    <property type="evidence" value="ECO:0007669"/>
    <property type="project" value="UniProtKB-KW"/>
</dbReference>
<dbReference type="FunFam" id="3.40.50.300:FF:000102">
    <property type="entry name" value="RNA helicase, activating signal cointegrator 1"/>
    <property type="match status" value="1"/>
</dbReference>
<dbReference type="InterPro" id="IPR057842">
    <property type="entry name" value="WH_MER3"/>
</dbReference>
<dbReference type="InterPro" id="IPR036390">
    <property type="entry name" value="WH_DNA-bd_sf"/>
</dbReference>
<keyword evidence="3" id="KW-0378">Hydrolase</keyword>
<comment type="similarity">
    <text evidence="1 7">Belongs to the complex I 20 kDa subunit family.</text>
</comment>
<dbReference type="PIRSF" id="PIRSF039073">
    <property type="entry name" value="BRR2"/>
    <property type="match status" value="1"/>
</dbReference>
<dbReference type="InterPro" id="IPR014756">
    <property type="entry name" value="Ig_E-set"/>
</dbReference>
<dbReference type="GO" id="GO:0003676">
    <property type="term" value="F:nucleic acid binding"/>
    <property type="evidence" value="ECO:0007669"/>
    <property type="project" value="InterPro"/>
</dbReference>
<feature type="domain" description="Helicase ATP-binding" evidence="8">
    <location>
        <begin position="295"/>
        <end position="481"/>
    </location>
</feature>
<dbReference type="Proteomes" id="UP000240830">
    <property type="component" value="Unassembled WGS sequence"/>
</dbReference>
<evidence type="ECO:0000256" key="1">
    <source>
        <dbReference type="ARBA" id="ARBA00009173"/>
    </source>
</evidence>
<evidence type="ECO:0000256" key="2">
    <source>
        <dbReference type="ARBA" id="ARBA00022741"/>
    </source>
</evidence>
<dbReference type="GO" id="GO:0016787">
    <property type="term" value="F:hydrolase activity"/>
    <property type="evidence" value="ECO:0007669"/>
    <property type="project" value="UniProtKB-KW"/>
</dbReference>
<dbReference type="CDD" id="cd18019">
    <property type="entry name" value="DEXHc_Brr2_1"/>
    <property type="match status" value="1"/>
</dbReference>
<evidence type="ECO:0000259" key="8">
    <source>
        <dbReference type="PROSITE" id="PS51192"/>
    </source>
</evidence>
<dbReference type="NCBIfam" id="TIGR01957">
    <property type="entry name" value="nuoB_fam"/>
    <property type="match status" value="1"/>
</dbReference>
<accession>A0A2H9TJF0</accession>